<name>A0A9D3NPS1_9TELE</name>
<protein>
    <submittedName>
        <fullName evidence="2">Uncharacterized protein</fullName>
    </submittedName>
</protein>
<dbReference type="AlphaFoldDB" id="A0A9D3NPS1"/>
<reference evidence="2 3" key="1">
    <citation type="submission" date="2021-06" db="EMBL/GenBank/DDBJ databases">
        <title>Chromosome-level genome assembly of the red-tail catfish (Hemibagrus wyckioides).</title>
        <authorList>
            <person name="Shao F."/>
        </authorList>
    </citation>
    <scope>NUCLEOTIDE SEQUENCE [LARGE SCALE GENOMIC DNA]</scope>
    <source>
        <strain evidence="2">EC202008001</strain>
        <tissue evidence="2">Blood</tissue>
    </source>
</reference>
<feature type="compositionally biased region" description="Low complexity" evidence="1">
    <location>
        <begin position="34"/>
        <end position="54"/>
    </location>
</feature>
<evidence type="ECO:0000256" key="1">
    <source>
        <dbReference type="SAM" id="MobiDB-lite"/>
    </source>
</evidence>
<comment type="caution">
    <text evidence="2">The sequence shown here is derived from an EMBL/GenBank/DDBJ whole genome shotgun (WGS) entry which is preliminary data.</text>
</comment>
<feature type="region of interest" description="Disordered" evidence="1">
    <location>
        <begin position="1"/>
        <end position="64"/>
    </location>
</feature>
<proteinExistence type="predicted"/>
<sequence length="95" mass="10793">MFCESVCDPEASRSALHDENDQPQSDEENSSLRSLKNMSPSSPPLSSLRKNPSPTLQPPSPMPSLHIIKVGRLRPDMLLCLRYRHIISHRLHFAY</sequence>
<keyword evidence="3" id="KW-1185">Reference proteome</keyword>
<accession>A0A9D3NPS1</accession>
<dbReference type="EMBL" id="JAHKSW010000013">
    <property type="protein sequence ID" value="KAG7324885.1"/>
    <property type="molecule type" value="Genomic_DNA"/>
</dbReference>
<evidence type="ECO:0000313" key="2">
    <source>
        <dbReference type="EMBL" id="KAG7324885.1"/>
    </source>
</evidence>
<dbReference type="Proteomes" id="UP000824219">
    <property type="component" value="Linkage Group LG13"/>
</dbReference>
<gene>
    <name evidence="2" type="ORF">KOW79_011201</name>
</gene>
<organism evidence="2 3">
    <name type="scientific">Hemibagrus wyckioides</name>
    <dbReference type="NCBI Taxonomy" id="337641"/>
    <lineage>
        <taxon>Eukaryota</taxon>
        <taxon>Metazoa</taxon>
        <taxon>Chordata</taxon>
        <taxon>Craniata</taxon>
        <taxon>Vertebrata</taxon>
        <taxon>Euteleostomi</taxon>
        <taxon>Actinopterygii</taxon>
        <taxon>Neopterygii</taxon>
        <taxon>Teleostei</taxon>
        <taxon>Ostariophysi</taxon>
        <taxon>Siluriformes</taxon>
        <taxon>Bagridae</taxon>
        <taxon>Hemibagrus</taxon>
    </lineage>
</organism>
<evidence type="ECO:0000313" key="3">
    <source>
        <dbReference type="Proteomes" id="UP000824219"/>
    </source>
</evidence>